<feature type="transmembrane region" description="Helical" evidence="1">
    <location>
        <begin position="40"/>
        <end position="60"/>
    </location>
</feature>
<name>A0AAV4MBK4_CAEEX</name>
<proteinExistence type="predicted"/>
<reference evidence="2 3" key="1">
    <citation type="submission" date="2021-06" db="EMBL/GenBank/DDBJ databases">
        <title>Caerostris extrusa draft genome.</title>
        <authorList>
            <person name="Kono N."/>
            <person name="Arakawa K."/>
        </authorList>
    </citation>
    <scope>NUCLEOTIDE SEQUENCE [LARGE SCALE GENOMIC DNA]</scope>
</reference>
<gene>
    <name evidence="2" type="ORF">CEXT_438091</name>
</gene>
<keyword evidence="1" id="KW-0812">Transmembrane</keyword>
<sequence>MGKSGERKLCASMEMPGSNIVEDIKNRCQRVCSALVSHQLLVASISFNFLLAPLAFFQSITGRKRSCSKRCQDDTYHSPSQTTNDGKVYWWEGGKAWKKEKERKKKLNSITLRQGKGFSDLKKDDFMICHMVVIKGVSLGKVTVTRQERGGMIHGVFVEETAAY</sequence>
<organism evidence="2 3">
    <name type="scientific">Caerostris extrusa</name>
    <name type="common">Bark spider</name>
    <name type="synonym">Caerostris bankana</name>
    <dbReference type="NCBI Taxonomy" id="172846"/>
    <lineage>
        <taxon>Eukaryota</taxon>
        <taxon>Metazoa</taxon>
        <taxon>Ecdysozoa</taxon>
        <taxon>Arthropoda</taxon>
        <taxon>Chelicerata</taxon>
        <taxon>Arachnida</taxon>
        <taxon>Araneae</taxon>
        <taxon>Araneomorphae</taxon>
        <taxon>Entelegynae</taxon>
        <taxon>Araneoidea</taxon>
        <taxon>Araneidae</taxon>
        <taxon>Caerostris</taxon>
    </lineage>
</organism>
<evidence type="ECO:0000256" key="1">
    <source>
        <dbReference type="SAM" id="Phobius"/>
    </source>
</evidence>
<accession>A0AAV4MBK4</accession>
<keyword evidence="1" id="KW-1133">Transmembrane helix</keyword>
<dbReference type="Proteomes" id="UP001054945">
    <property type="component" value="Unassembled WGS sequence"/>
</dbReference>
<dbReference type="AlphaFoldDB" id="A0AAV4MBK4"/>
<comment type="caution">
    <text evidence="2">The sequence shown here is derived from an EMBL/GenBank/DDBJ whole genome shotgun (WGS) entry which is preliminary data.</text>
</comment>
<evidence type="ECO:0000313" key="2">
    <source>
        <dbReference type="EMBL" id="GIX69774.1"/>
    </source>
</evidence>
<keyword evidence="1" id="KW-0472">Membrane</keyword>
<evidence type="ECO:0000313" key="3">
    <source>
        <dbReference type="Proteomes" id="UP001054945"/>
    </source>
</evidence>
<dbReference type="EMBL" id="BPLR01002083">
    <property type="protein sequence ID" value="GIX69774.1"/>
    <property type="molecule type" value="Genomic_DNA"/>
</dbReference>
<keyword evidence="3" id="KW-1185">Reference proteome</keyword>
<protein>
    <submittedName>
        <fullName evidence="2">Uncharacterized protein</fullName>
    </submittedName>
</protein>